<name>A0A9P4U7G2_9PLEO</name>
<feature type="region of interest" description="Disordered" evidence="1">
    <location>
        <begin position="67"/>
        <end position="103"/>
    </location>
</feature>
<keyword evidence="4" id="KW-1185">Reference proteome</keyword>
<accession>A0A9P4U7G2</accession>
<feature type="transmembrane region" description="Helical" evidence="2">
    <location>
        <begin position="285"/>
        <end position="307"/>
    </location>
</feature>
<dbReference type="AlphaFoldDB" id="A0A9P4U7G2"/>
<protein>
    <submittedName>
        <fullName evidence="3">Uncharacterized protein</fullName>
    </submittedName>
</protein>
<gene>
    <name evidence="3" type="ORF">P171DRAFT_370751</name>
</gene>
<evidence type="ECO:0000256" key="1">
    <source>
        <dbReference type="SAM" id="MobiDB-lite"/>
    </source>
</evidence>
<evidence type="ECO:0000313" key="4">
    <source>
        <dbReference type="Proteomes" id="UP000799764"/>
    </source>
</evidence>
<evidence type="ECO:0000313" key="3">
    <source>
        <dbReference type="EMBL" id="KAF2438997.1"/>
    </source>
</evidence>
<evidence type="ECO:0000256" key="2">
    <source>
        <dbReference type="SAM" id="Phobius"/>
    </source>
</evidence>
<dbReference type="OrthoDB" id="409136at2759"/>
<proteinExistence type="predicted"/>
<keyword evidence="2" id="KW-1133">Transmembrane helix</keyword>
<feature type="compositionally biased region" description="Low complexity" evidence="1">
    <location>
        <begin position="67"/>
        <end position="91"/>
    </location>
</feature>
<dbReference type="Proteomes" id="UP000799764">
    <property type="component" value="Unassembled WGS sequence"/>
</dbReference>
<reference evidence="3" key="1">
    <citation type="journal article" date="2020" name="Stud. Mycol.">
        <title>101 Dothideomycetes genomes: a test case for predicting lifestyles and emergence of pathogens.</title>
        <authorList>
            <person name="Haridas S."/>
            <person name="Albert R."/>
            <person name="Binder M."/>
            <person name="Bloem J."/>
            <person name="Labutti K."/>
            <person name="Salamov A."/>
            <person name="Andreopoulos B."/>
            <person name="Baker S."/>
            <person name="Barry K."/>
            <person name="Bills G."/>
            <person name="Bluhm B."/>
            <person name="Cannon C."/>
            <person name="Castanera R."/>
            <person name="Culley D."/>
            <person name="Daum C."/>
            <person name="Ezra D."/>
            <person name="Gonzalez J."/>
            <person name="Henrissat B."/>
            <person name="Kuo A."/>
            <person name="Liang C."/>
            <person name="Lipzen A."/>
            <person name="Lutzoni F."/>
            <person name="Magnuson J."/>
            <person name="Mondo S."/>
            <person name="Nolan M."/>
            <person name="Ohm R."/>
            <person name="Pangilinan J."/>
            <person name="Park H.-J."/>
            <person name="Ramirez L."/>
            <person name="Alfaro M."/>
            <person name="Sun H."/>
            <person name="Tritt A."/>
            <person name="Yoshinaga Y."/>
            <person name="Zwiers L.-H."/>
            <person name="Turgeon B."/>
            <person name="Goodwin S."/>
            <person name="Spatafora J."/>
            <person name="Crous P."/>
            <person name="Grigoriev I."/>
        </authorList>
    </citation>
    <scope>NUCLEOTIDE SEQUENCE</scope>
    <source>
        <strain evidence="3">CBS 690.94</strain>
    </source>
</reference>
<feature type="transmembrane region" description="Helical" evidence="2">
    <location>
        <begin position="313"/>
        <end position="334"/>
    </location>
</feature>
<dbReference type="EMBL" id="MU001510">
    <property type="protein sequence ID" value="KAF2438997.1"/>
    <property type="molecule type" value="Genomic_DNA"/>
</dbReference>
<organism evidence="3 4">
    <name type="scientific">Karstenula rhodostoma CBS 690.94</name>
    <dbReference type="NCBI Taxonomy" id="1392251"/>
    <lineage>
        <taxon>Eukaryota</taxon>
        <taxon>Fungi</taxon>
        <taxon>Dikarya</taxon>
        <taxon>Ascomycota</taxon>
        <taxon>Pezizomycotina</taxon>
        <taxon>Dothideomycetes</taxon>
        <taxon>Pleosporomycetidae</taxon>
        <taxon>Pleosporales</taxon>
        <taxon>Massarineae</taxon>
        <taxon>Didymosphaeriaceae</taxon>
        <taxon>Karstenula</taxon>
    </lineage>
</organism>
<sequence>MNWWRYFRHLQRQFRPPVKPDMRRMEWTCACGEDLFADFQDDDPVAFNELHAALMAGSTLTNSVGGTASFPSSSTPDTTTQVPVSSSSASPLRQRYPQPSSGNIPAQMLRAPLGVTETNQAPPPRYLAVSSSFGGIYKGLSELDISQLKSDAQLFMAVATIYLELSSWRRLRRIFLKPVSVEFVQLSVWDVHKGYVSISDRPACVPPENEPNYDFAPRPLAPLPPVPPEIFVHYLGHRGGSHNPASNRFVWTPRLPTRKLKRLIDCDVPTYGWGIFIKEGPNRLLIFWMAILSVVCSVLLSILWATLKGDVQGASGLGSLILGVHSVIMAVFMFRFGELS</sequence>
<keyword evidence="2" id="KW-0472">Membrane</keyword>
<keyword evidence="2" id="KW-0812">Transmembrane</keyword>
<comment type="caution">
    <text evidence="3">The sequence shown here is derived from an EMBL/GenBank/DDBJ whole genome shotgun (WGS) entry which is preliminary data.</text>
</comment>